<name>A0A2I1TQI5_STRSL</name>
<sequence>MNEIFNFNGKAVRTVTVDNEPYFVGKDVAEILGYSGTAKAIRTHVDGEDKGVTTMDTPGGKQDLVIINESGLYSLILSSKLPQAKEFKRWVTSEVLPTIRKHGMYATDQLLNDPDLAIAAFQALKDERVKVVKLEAELALAQEQARYFDIILESKGAVRVTQIAADYGMSARKFNAILHDLGVQYKVNSQWILYKKHIGKGYVDSSTFDYKDKNGQDQVNMTTTWTQKGRLFLYELLKANDILPLIEQED</sequence>
<dbReference type="InterPro" id="IPR005039">
    <property type="entry name" value="Ant_C"/>
</dbReference>
<dbReference type="SMART" id="SM01040">
    <property type="entry name" value="Bro-N"/>
    <property type="match status" value="1"/>
</dbReference>
<proteinExistence type="predicted"/>
<dbReference type="Proteomes" id="UP000439678">
    <property type="component" value="Unassembled WGS sequence"/>
</dbReference>
<dbReference type="InterPro" id="IPR003497">
    <property type="entry name" value="BRO_N_domain"/>
</dbReference>
<dbReference type="AlphaFoldDB" id="A0A2I1TQI5"/>
<dbReference type="EMBL" id="WMYO01000001">
    <property type="protein sequence ID" value="MTR27030.1"/>
    <property type="molecule type" value="Genomic_DNA"/>
</dbReference>
<dbReference type="Pfam" id="PF03374">
    <property type="entry name" value="ANT"/>
    <property type="match status" value="1"/>
</dbReference>
<reference evidence="1 2" key="1">
    <citation type="journal article" date="2019" name="Nat. Med.">
        <title>A library of human gut bacterial isolates paired with longitudinal multiomics data enables mechanistic microbiome research.</title>
        <authorList>
            <person name="Poyet M."/>
            <person name="Groussin M."/>
            <person name="Gibbons S.M."/>
            <person name="Avila-Pacheco J."/>
            <person name="Jiang X."/>
            <person name="Kearney S.M."/>
            <person name="Perrotta A.R."/>
            <person name="Berdy B."/>
            <person name="Zhao S."/>
            <person name="Lieberman T.D."/>
            <person name="Swanson P.K."/>
            <person name="Smith M."/>
            <person name="Roesemann S."/>
            <person name="Alexander J.E."/>
            <person name="Rich S.A."/>
            <person name="Livny J."/>
            <person name="Vlamakis H."/>
            <person name="Clish C."/>
            <person name="Bullock K."/>
            <person name="Deik A."/>
            <person name="Scott J."/>
            <person name="Pierce K.A."/>
            <person name="Xavier R.J."/>
            <person name="Alm E.J."/>
        </authorList>
    </citation>
    <scope>NUCLEOTIDE SEQUENCE [LARGE SCALE GENOMIC DNA]</scope>
    <source>
        <strain evidence="1 2">BIOML-A4</strain>
    </source>
</reference>
<organism evidence="1 2">
    <name type="scientific">Streptococcus salivarius</name>
    <dbReference type="NCBI Taxonomy" id="1304"/>
    <lineage>
        <taxon>Bacteria</taxon>
        <taxon>Bacillati</taxon>
        <taxon>Bacillota</taxon>
        <taxon>Bacilli</taxon>
        <taxon>Lactobacillales</taxon>
        <taxon>Streptococcaceae</taxon>
        <taxon>Streptococcus</taxon>
    </lineage>
</organism>
<protein>
    <submittedName>
        <fullName evidence="1">Phage antirepressor</fullName>
    </submittedName>
</protein>
<accession>A0A2I1TQI5</accession>
<dbReference type="GO" id="GO:0003677">
    <property type="term" value="F:DNA binding"/>
    <property type="evidence" value="ECO:0007669"/>
    <property type="project" value="InterPro"/>
</dbReference>
<gene>
    <name evidence="1" type="ORF">GMC65_01365</name>
</gene>
<comment type="caution">
    <text evidence="1">The sequence shown here is derived from an EMBL/GenBank/DDBJ whole genome shotgun (WGS) entry which is preliminary data.</text>
</comment>
<dbReference type="PANTHER" id="PTHR36180:SF2">
    <property type="entry name" value="BRO FAMILY PROTEIN"/>
    <property type="match status" value="1"/>
</dbReference>
<dbReference type="Pfam" id="PF02498">
    <property type="entry name" value="Bro-N"/>
    <property type="match status" value="1"/>
</dbReference>
<evidence type="ECO:0000313" key="2">
    <source>
        <dbReference type="Proteomes" id="UP000439678"/>
    </source>
</evidence>
<dbReference type="RefSeq" id="WP_101799657.1">
    <property type="nucleotide sequence ID" value="NZ_PKIA01000001.1"/>
</dbReference>
<dbReference type="PANTHER" id="PTHR36180">
    <property type="entry name" value="DNA-BINDING PROTEIN-RELATED-RELATED"/>
    <property type="match status" value="1"/>
</dbReference>
<dbReference type="PROSITE" id="PS51750">
    <property type="entry name" value="BRO_N"/>
    <property type="match status" value="1"/>
</dbReference>
<evidence type="ECO:0000313" key="1">
    <source>
        <dbReference type="EMBL" id="MTR27030.1"/>
    </source>
</evidence>